<feature type="domain" description="MEIOB-like N-terminal" evidence="1">
    <location>
        <begin position="7"/>
        <end position="57"/>
    </location>
</feature>
<gene>
    <name evidence="2" type="ORF">CTOB1V02_LOCUS9688</name>
</gene>
<proteinExistence type="predicted"/>
<dbReference type="EMBL" id="OB663937">
    <property type="protein sequence ID" value="CAD7231845.1"/>
    <property type="molecule type" value="Genomic_DNA"/>
</dbReference>
<dbReference type="OrthoDB" id="9937820at2759"/>
<dbReference type="AlphaFoldDB" id="A0A7R8WHP2"/>
<organism evidence="2">
    <name type="scientific">Cyprideis torosa</name>
    <dbReference type="NCBI Taxonomy" id="163714"/>
    <lineage>
        <taxon>Eukaryota</taxon>
        <taxon>Metazoa</taxon>
        <taxon>Ecdysozoa</taxon>
        <taxon>Arthropoda</taxon>
        <taxon>Crustacea</taxon>
        <taxon>Oligostraca</taxon>
        <taxon>Ostracoda</taxon>
        <taxon>Podocopa</taxon>
        <taxon>Podocopida</taxon>
        <taxon>Cytherocopina</taxon>
        <taxon>Cytheroidea</taxon>
        <taxon>Cytherideidae</taxon>
        <taxon>Cyprideis</taxon>
    </lineage>
</organism>
<evidence type="ECO:0000313" key="2">
    <source>
        <dbReference type="EMBL" id="CAD7231845.1"/>
    </source>
</evidence>
<dbReference type="InterPro" id="IPR056880">
    <property type="entry name" value="OB_MEIOB_N"/>
</dbReference>
<dbReference type="Pfam" id="PF24903">
    <property type="entry name" value="OB_MEIOB_N"/>
    <property type="match status" value="1"/>
</dbReference>
<sequence length="117" mass="13146">MEDLEGAQEPGFDRFVFSFTIRDSVDDIINAQCWGAKSYVEKLDIITEIHDVVNEIKEIYTLTQLRTSLEIAKHQTSSAEASAGTKPLTLRGVLFATLVDFPIESHNGNGIVRKRYN</sequence>
<protein>
    <recommendedName>
        <fullName evidence="1">MEIOB-like N-terminal domain-containing protein</fullName>
    </recommendedName>
</protein>
<reference evidence="2" key="1">
    <citation type="submission" date="2020-11" db="EMBL/GenBank/DDBJ databases">
        <authorList>
            <person name="Tran Van P."/>
        </authorList>
    </citation>
    <scope>NUCLEOTIDE SEQUENCE</scope>
</reference>
<name>A0A7R8WHP2_9CRUS</name>
<accession>A0A7R8WHP2</accession>
<evidence type="ECO:0000259" key="1">
    <source>
        <dbReference type="Pfam" id="PF24903"/>
    </source>
</evidence>